<gene>
    <name evidence="1" type="ORF">BpHYR1_009716</name>
</gene>
<accession>A0A3M7PVI7</accession>
<dbReference type="AlphaFoldDB" id="A0A3M7PVI7"/>
<sequence>MYFALSLYRLILHLHHLKRIDPSWFSSFRLILQTLKTFSVLHFFLIEHLLNRIKRTSIITKVIRVQHNRTREYDDIYNISIPINDVDFENIDIFHQIIYPSEDDSFKLKFFMQRCTSFEKATLVLSNDI</sequence>
<comment type="caution">
    <text evidence="1">The sequence shown here is derived from an EMBL/GenBank/DDBJ whole genome shotgun (WGS) entry which is preliminary data.</text>
</comment>
<keyword evidence="2" id="KW-1185">Reference proteome</keyword>
<proteinExistence type="predicted"/>
<reference evidence="1 2" key="1">
    <citation type="journal article" date="2018" name="Sci. Rep.">
        <title>Genomic signatures of local adaptation to the degree of environmental predictability in rotifers.</title>
        <authorList>
            <person name="Franch-Gras L."/>
            <person name="Hahn C."/>
            <person name="Garcia-Roger E.M."/>
            <person name="Carmona M.J."/>
            <person name="Serra M."/>
            <person name="Gomez A."/>
        </authorList>
    </citation>
    <scope>NUCLEOTIDE SEQUENCE [LARGE SCALE GENOMIC DNA]</scope>
    <source>
        <strain evidence="1">HYR1</strain>
    </source>
</reference>
<organism evidence="1 2">
    <name type="scientific">Brachionus plicatilis</name>
    <name type="common">Marine rotifer</name>
    <name type="synonym">Brachionus muelleri</name>
    <dbReference type="NCBI Taxonomy" id="10195"/>
    <lineage>
        <taxon>Eukaryota</taxon>
        <taxon>Metazoa</taxon>
        <taxon>Spiralia</taxon>
        <taxon>Gnathifera</taxon>
        <taxon>Rotifera</taxon>
        <taxon>Eurotatoria</taxon>
        <taxon>Monogononta</taxon>
        <taxon>Pseudotrocha</taxon>
        <taxon>Ploima</taxon>
        <taxon>Brachionidae</taxon>
        <taxon>Brachionus</taxon>
    </lineage>
</organism>
<evidence type="ECO:0000313" key="1">
    <source>
        <dbReference type="EMBL" id="RNA03202.1"/>
    </source>
</evidence>
<protein>
    <submittedName>
        <fullName evidence="1">Uncharacterized protein</fullName>
    </submittedName>
</protein>
<dbReference type="EMBL" id="REGN01008594">
    <property type="protein sequence ID" value="RNA03202.1"/>
    <property type="molecule type" value="Genomic_DNA"/>
</dbReference>
<name>A0A3M7PVI7_BRAPC</name>
<dbReference type="Proteomes" id="UP000276133">
    <property type="component" value="Unassembled WGS sequence"/>
</dbReference>
<evidence type="ECO:0000313" key="2">
    <source>
        <dbReference type="Proteomes" id="UP000276133"/>
    </source>
</evidence>